<dbReference type="Proteomes" id="UP001153636">
    <property type="component" value="Chromosome 11"/>
</dbReference>
<evidence type="ECO:0000256" key="1">
    <source>
        <dbReference type="SAM" id="MobiDB-lite"/>
    </source>
</evidence>
<accession>A0A9P0G8U0</accession>
<gene>
    <name evidence="2" type="ORF">PSYICH_LOCUS2932</name>
</gene>
<name>A0A9P0G8U0_9CUCU</name>
<evidence type="ECO:0000313" key="2">
    <source>
        <dbReference type="EMBL" id="CAH1101150.1"/>
    </source>
</evidence>
<feature type="region of interest" description="Disordered" evidence="1">
    <location>
        <begin position="139"/>
        <end position="163"/>
    </location>
</feature>
<organism evidence="2 3">
    <name type="scientific">Psylliodes chrysocephalus</name>
    <dbReference type="NCBI Taxonomy" id="3402493"/>
    <lineage>
        <taxon>Eukaryota</taxon>
        <taxon>Metazoa</taxon>
        <taxon>Ecdysozoa</taxon>
        <taxon>Arthropoda</taxon>
        <taxon>Hexapoda</taxon>
        <taxon>Insecta</taxon>
        <taxon>Pterygota</taxon>
        <taxon>Neoptera</taxon>
        <taxon>Endopterygota</taxon>
        <taxon>Coleoptera</taxon>
        <taxon>Polyphaga</taxon>
        <taxon>Cucujiformia</taxon>
        <taxon>Chrysomeloidea</taxon>
        <taxon>Chrysomelidae</taxon>
        <taxon>Galerucinae</taxon>
        <taxon>Alticini</taxon>
        <taxon>Psylliodes</taxon>
    </lineage>
</organism>
<dbReference type="AlphaFoldDB" id="A0A9P0G8U0"/>
<evidence type="ECO:0000313" key="3">
    <source>
        <dbReference type="Proteomes" id="UP001153636"/>
    </source>
</evidence>
<protein>
    <submittedName>
        <fullName evidence="2">Uncharacterized protein</fullName>
    </submittedName>
</protein>
<reference evidence="2" key="1">
    <citation type="submission" date="2022-01" db="EMBL/GenBank/DDBJ databases">
        <authorList>
            <person name="King R."/>
        </authorList>
    </citation>
    <scope>NUCLEOTIDE SEQUENCE</scope>
</reference>
<dbReference type="EMBL" id="OV651823">
    <property type="protein sequence ID" value="CAH1101150.1"/>
    <property type="molecule type" value="Genomic_DNA"/>
</dbReference>
<keyword evidence="3" id="KW-1185">Reference proteome</keyword>
<dbReference type="OrthoDB" id="10539643at2759"/>
<sequence length="171" mass="19302">MGKKEHEEDGDDDDEWQFLPILIKTYEKLTPAKMLSSRVPNMPDYSYSSILDAMKELYEDVQSLGYAKPSLLEQVMLVWLMDVAPEKVTDNNVKAIHEFACAVGDKVKEKARYPPETAIALVRIDSLLGRVSEIIGRIKKQSSGSRNRRTSSRQNKIPSIGPSPRFAIVAY</sequence>
<proteinExistence type="predicted"/>